<comment type="caution">
    <text evidence="1">The sequence shown here is derived from an EMBL/GenBank/DDBJ whole genome shotgun (WGS) entry which is preliminary data.</text>
</comment>
<sequence>MLSQMAAATLGYVFNGNLTLQNTDDFLAARGITWPSPHL</sequence>
<accession>A0A562PH53</accession>
<name>A0A562PH53_9BURK</name>
<gene>
    <name evidence="1" type="ORF">IP92_04802</name>
</gene>
<organism evidence="1 2">
    <name type="scientific">Pseudoduganella flava</name>
    <dbReference type="NCBI Taxonomy" id="871742"/>
    <lineage>
        <taxon>Bacteria</taxon>
        <taxon>Pseudomonadati</taxon>
        <taxon>Pseudomonadota</taxon>
        <taxon>Betaproteobacteria</taxon>
        <taxon>Burkholderiales</taxon>
        <taxon>Oxalobacteraceae</taxon>
        <taxon>Telluria group</taxon>
        <taxon>Pseudoduganella</taxon>
    </lineage>
</organism>
<proteinExistence type="predicted"/>
<dbReference type="EMBL" id="VLKW01000011">
    <property type="protein sequence ID" value="TWI43749.1"/>
    <property type="molecule type" value="Genomic_DNA"/>
</dbReference>
<evidence type="ECO:0000313" key="2">
    <source>
        <dbReference type="Proteomes" id="UP000315112"/>
    </source>
</evidence>
<reference evidence="1 2" key="1">
    <citation type="journal article" date="2015" name="Stand. Genomic Sci.">
        <title>Genomic Encyclopedia of Bacterial and Archaeal Type Strains, Phase III: the genomes of soil and plant-associated and newly described type strains.</title>
        <authorList>
            <person name="Whitman W.B."/>
            <person name="Woyke T."/>
            <person name="Klenk H.P."/>
            <person name="Zhou Y."/>
            <person name="Lilburn T.G."/>
            <person name="Beck B.J."/>
            <person name="De Vos P."/>
            <person name="Vandamme P."/>
            <person name="Eisen J.A."/>
            <person name="Garrity G."/>
            <person name="Hugenholtz P."/>
            <person name="Kyrpides N.C."/>
        </authorList>
    </citation>
    <scope>NUCLEOTIDE SEQUENCE [LARGE SCALE GENOMIC DNA]</scope>
    <source>
        <strain evidence="1 2">CGMCC 1.10685</strain>
    </source>
</reference>
<evidence type="ECO:0000313" key="1">
    <source>
        <dbReference type="EMBL" id="TWI43749.1"/>
    </source>
</evidence>
<protein>
    <submittedName>
        <fullName evidence="1">Uncharacterized protein</fullName>
    </submittedName>
</protein>
<dbReference type="AlphaFoldDB" id="A0A562PH53"/>
<dbReference type="Proteomes" id="UP000315112">
    <property type="component" value="Unassembled WGS sequence"/>
</dbReference>